<feature type="compositionally biased region" description="Low complexity" evidence="1">
    <location>
        <begin position="127"/>
        <end position="143"/>
    </location>
</feature>
<comment type="caution">
    <text evidence="2">The sequence shown here is derived from an EMBL/GenBank/DDBJ whole genome shotgun (WGS) entry which is preliminary data.</text>
</comment>
<accession>A0ABD2WX83</accession>
<feature type="compositionally biased region" description="Pro residues" evidence="1">
    <location>
        <begin position="144"/>
        <end position="153"/>
    </location>
</feature>
<dbReference type="AlphaFoldDB" id="A0ABD2WX83"/>
<evidence type="ECO:0000313" key="3">
    <source>
        <dbReference type="Proteomes" id="UP001627154"/>
    </source>
</evidence>
<gene>
    <name evidence="2" type="ORF">TKK_008612</name>
</gene>
<evidence type="ECO:0000256" key="1">
    <source>
        <dbReference type="SAM" id="MobiDB-lite"/>
    </source>
</evidence>
<name>A0ABD2WX83_9HYME</name>
<feature type="region of interest" description="Disordered" evidence="1">
    <location>
        <begin position="124"/>
        <end position="156"/>
    </location>
</feature>
<sequence>MDEDRALISCLDTTEKLPLRSYWEAQMARELFGEDKTVNCVSERVQQLLSPAFAHNLLGVLAGINESQVNGDKEQFPLFLKARRKWRHHADSKRQPWWPSDPNPLYFDLLYEYVFEQQARHGYGRQPLPSTSTPVSPSLATPTPATPTLPKSPAPKEVFNEKFGQVGKGRGQRCNVKKLQIQHKICLDDGKRMKDTWPGEYIHWRKRPTEVQQKIGGGLTHQGVHTHEDDGWSYEDDVFIVDSTSVGCARCETGANI</sequence>
<dbReference type="EMBL" id="JBJJXI010000062">
    <property type="protein sequence ID" value="KAL3397505.1"/>
    <property type="molecule type" value="Genomic_DNA"/>
</dbReference>
<organism evidence="2 3">
    <name type="scientific">Trichogramma kaykai</name>
    <dbReference type="NCBI Taxonomy" id="54128"/>
    <lineage>
        <taxon>Eukaryota</taxon>
        <taxon>Metazoa</taxon>
        <taxon>Ecdysozoa</taxon>
        <taxon>Arthropoda</taxon>
        <taxon>Hexapoda</taxon>
        <taxon>Insecta</taxon>
        <taxon>Pterygota</taxon>
        <taxon>Neoptera</taxon>
        <taxon>Endopterygota</taxon>
        <taxon>Hymenoptera</taxon>
        <taxon>Apocrita</taxon>
        <taxon>Proctotrupomorpha</taxon>
        <taxon>Chalcidoidea</taxon>
        <taxon>Trichogrammatidae</taxon>
        <taxon>Trichogramma</taxon>
    </lineage>
</organism>
<dbReference type="Proteomes" id="UP001627154">
    <property type="component" value="Unassembled WGS sequence"/>
</dbReference>
<reference evidence="2 3" key="1">
    <citation type="journal article" date="2024" name="bioRxiv">
        <title>A reference genome for Trichogramma kaykai: A tiny desert-dwelling parasitoid wasp with competing sex-ratio distorters.</title>
        <authorList>
            <person name="Culotta J."/>
            <person name="Lindsey A.R."/>
        </authorList>
    </citation>
    <scope>NUCLEOTIDE SEQUENCE [LARGE SCALE GENOMIC DNA]</scope>
    <source>
        <strain evidence="2 3">KSX58</strain>
    </source>
</reference>
<protein>
    <submittedName>
        <fullName evidence="2">Uncharacterized protein</fullName>
    </submittedName>
</protein>
<proteinExistence type="predicted"/>
<evidence type="ECO:0000313" key="2">
    <source>
        <dbReference type="EMBL" id="KAL3397505.1"/>
    </source>
</evidence>
<keyword evidence="3" id="KW-1185">Reference proteome</keyword>